<proteinExistence type="predicted"/>
<dbReference type="RefSeq" id="WP_129070277.1">
    <property type="nucleotide sequence ID" value="NZ_RDFA01000007.1"/>
</dbReference>
<protein>
    <recommendedName>
        <fullName evidence="3">Right handed beta helix region</fullName>
    </recommendedName>
</protein>
<organism evidence="1 2">
    <name type="scientific">Halorientalis pallida</name>
    <dbReference type="NCBI Taxonomy" id="2479928"/>
    <lineage>
        <taxon>Archaea</taxon>
        <taxon>Methanobacteriati</taxon>
        <taxon>Methanobacteriota</taxon>
        <taxon>Stenosarchaea group</taxon>
        <taxon>Halobacteria</taxon>
        <taxon>Halobacteriales</taxon>
        <taxon>Haloarculaceae</taxon>
        <taxon>Halorientalis</taxon>
    </lineage>
</organism>
<dbReference type="InterPro" id="IPR012334">
    <property type="entry name" value="Pectin_lyas_fold"/>
</dbReference>
<dbReference type="InterPro" id="IPR006626">
    <property type="entry name" value="PbH1"/>
</dbReference>
<evidence type="ECO:0000313" key="2">
    <source>
        <dbReference type="Proteomes" id="UP000289691"/>
    </source>
</evidence>
<accession>A0A498KUA2</accession>
<keyword evidence="2" id="KW-1185">Reference proteome</keyword>
<dbReference type="InterPro" id="IPR011050">
    <property type="entry name" value="Pectin_lyase_fold/virulence"/>
</dbReference>
<evidence type="ECO:0008006" key="3">
    <source>
        <dbReference type="Google" id="ProtNLM"/>
    </source>
</evidence>
<dbReference type="SMART" id="SM00710">
    <property type="entry name" value="PbH1"/>
    <property type="match status" value="5"/>
</dbReference>
<gene>
    <name evidence="1" type="ORF">EAF64_17510</name>
</gene>
<dbReference type="Gene3D" id="2.160.20.10">
    <property type="entry name" value="Single-stranded right-handed beta-helix, Pectin lyase-like"/>
    <property type="match status" value="1"/>
</dbReference>
<dbReference type="AlphaFoldDB" id="A0A498KUA2"/>
<reference evidence="1 2" key="1">
    <citation type="submission" date="2019-01" db="EMBL/GenBank/DDBJ databases">
        <title>Halorientalis sp. F13-25 a new haloarchaeum isolated from hypersaline water.</title>
        <authorList>
            <person name="Ana D.-V."/>
            <person name="Cristina S.-P."/>
            <person name="Antonio V."/>
        </authorList>
    </citation>
    <scope>NUCLEOTIDE SEQUENCE [LARGE SCALE GENOMIC DNA]</scope>
    <source>
        <strain evidence="1 2">F13-25</strain>
    </source>
</reference>
<evidence type="ECO:0000313" key="1">
    <source>
        <dbReference type="EMBL" id="RXK46944.1"/>
    </source>
</evidence>
<dbReference type="EMBL" id="RDFA01000007">
    <property type="protein sequence ID" value="RXK46944.1"/>
    <property type="molecule type" value="Genomic_DNA"/>
</dbReference>
<dbReference type="OrthoDB" id="343158at2157"/>
<dbReference type="SUPFAM" id="SSF51126">
    <property type="entry name" value="Pectin lyase-like"/>
    <property type="match status" value="1"/>
</dbReference>
<comment type="caution">
    <text evidence="1">The sequence shown here is derived from an EMBL/GenBank/DDBJ whole genome shotgun (WGS) entry which is preliminary data.</text>
</comment>
<name>A0A498KUA2_9EURY</name>
<dbReference type="Proteomes" id="UP000289691">
    <property type="component" value="Unassembled WGS sequence"/>
</dbReference>
<sequence length="597" mass="64366">MVEKTPNHGLNIYSEGDTDWTHSPDMRAIEKRLVIRDQESNLSNYTAHEGAIFIAEDTGAVYDAKQSSWTRASREFESIEVSDATITKSLTYPDGSTTTDSPRGTGTESFKETVAGIVYIDQSGDYVAESFVTNNGPFSGTDAGAVIQSLHDDILNNGATTITGTDVIGKIIFGTGTYTFDTQATITADGVKLHGQADYEWNKEGTTMFQPSSDFPTNPVQGMIRVEGNACSIENITFGFADRDVYGIHIWDSDRHTLRGITNESIGPNGEGLRVSGSYQSTMRDCQFRQAHFRINQVTNKNPNNTIIDNCMFQHSNSGVAPLKYAGNGNEVRGCRINQGDEFPADPGVAGIASSPSGPSKNWVFTDCKIFGSNSGGNMIEGRSLFFNGCTFGGGGDAIFDNLQGTNVVGCIFNINHEVLKFDGSDNQFNRAVFTGNNVNACNSSGNAAFDTVSGNGNNDQVVISGNVFRGGGNYDLDLDPKALRSGQITGNYCMNGINENWGGNYNVKVTENWGHNPVGYQGRSQPSLPSGTNDGTGNFYGQPATVTHDGGKGIKITDGDGNDYTLDSTPSTFAVPRFGTITFTQSVPSAWDWWWH</sequence>